<feature type="compositionally biased region" description="Polar residues" evidence="8">
    <location>
        <begin position="575"/>
        <end position="590"/>
    </location>
</feature>
<organism evidence="11 12">
    <name type="scientific">Curvularia clavata</name>
    <dbReference type="NCBI Taxonomy" id="95742"/>
    <lineage>
        <taxon>Eukaryota</taxon>
        <taxon>Fungi</taxon>
        <taxon>Dikarya</taxon>
        <taxon>Ascomycota</taxon>
        <taxon>Pezizomycotina</taxon>
        <taxon>Dothideomycetes</taxon>
        <taxon>Pleosporomycetidae</taxon>
        <taxon>Pleosporales</taxon>
        <taxon>Pleosporineae</taxon>
        <taxon>Pleosporaceae</taxon>
        <taxon>Curvularia</taxon>
    </lineage>
</organism>
<dbReference type="InterPro" id="IPR001394">
    <property type="entry name" value="Peptidase_C19_UCH"/>
</dbReference>
<feature type="compositionally biased region" description="Polar residues" evidence="8">
    <location>
        <begin position="1628"/>
        <end position="1638"/>
    </location>
</feature>
<feature type="region of interest" description="Disordered" evidence="8">
    <location>
        <begin position="135"/>
        <end position="185"/>
    </location>
</feature>
<evidence type="ECO:0000256" key="6">
    <source>
        <dbReference type="ARBA" id="ARBA00022801"/>
    </source>
</evidence>
<feature type="compositionally biased region" description="Basic residues" evidence="8">
    <location>
        <begin position="1682"/>
        <end position="1716"/>
    </location>
</feature>
<dbReference type="SMART" id="SM00695">
    <property type="entry name" value="DUSP"/>
    <property type="match status" value="1"/>
</dbReference>
<feature type="compositionally biased region" description="Polar residues" evidence="8">
    <location>
        <begin position="990"/>
        <end position="1002"/>
    </location>
</feature>
<feature type="compositionally biased region" description="Polar residues" evidence="8">
    <location>
        <begin position="1509"/>
        <end position="1519"/>
    </location>
</feature>
<dbReference type="PROSITE" id="PS00972">
    <property type="entry name" value="USP_1"/>
    <property type="match status" value="1"/>
</dbReference>
<keyword evidence="4" id="KW-0645">Protease</keyword>
<dbReference type="PROSITE" id="PS00973">
    <property type="entry name" value="USP_2"/>
    <property type="match status" value="1"/>
</dbReference>
<keyword evidence="6" id="KW-0378">Hydrolase</keyword>
<feature type="domain" description="USP" evidence="9">
    <location>
        <begin position="1135"/>
        <end position="1944"/>
    </location>
</feature>
<feature type="compositionally biased region" description="Polar residues" evidence="8">
    <location>
        <begin position="697"/>
        <end position="709"/>
    </location>
</feature>
<evidence type="ECO:0000256" key="3">
    <source>
        <dbReference type="ARBA" id="ARBA00012759"/>
    </source>
</evidence>
<keyword evidence="5" id="KW-0833">Ubl conjugation pathway</keyword>
<feature type="compositionally biased region" description="Polar residues" evidence="8">
    <location>
        <begin position="159"/>
        <end position="185"/>
    </location>
</feature>
<dbReference type="GO" id="GO:0004843">
    <property type="term" value="F:cysteine-type deubiquitinase activity"/>
    <property type="evidence" value="ECO:0007669"/>
    <property type="project" value="UniProtKB-EC"/>
</dbReference>
<comment type="catalytic activity">
    <reaction evidence="1">
        <text>Thiol-dependent hydrolysis of ester, thioester, amide, peptide and isopeptide bonds formed by the C-terminal Gly of ubiquitin (a 76-residue protein attached to proteins as an intracellular targeting signal).</text>
        <dbReference type="EC" id="3.4.19.12"/>
    </reaction>
</comment>
<dbReference type="InterPro" id="IPR028889">
    <property type="entry name" value="USP"/>
</dbReference>
<dbReference type="GO" id="GO:0016579">
    <property type="term" value="P:protein deubiquitination"/>
    <property type="evidence" value="ECO:0007669"/>
    <property type="project" value="InterPro"/>
</dbReference>
<dbReference type="InterPro" id="IPR050185">
    <property type="entry name" value="Ub_carboxyl-term_hydrolase"/>
</dbReference>
<feature type="region of interest" description="Disordered" evidence="8">
    <location>
        <begin position="2121"/>
        <end position="2150"/>
    </location>
</feature>
<feature type="region of interest" description="Disordered" evidence="8">
    <location>
        <begin position="2019"/>
        <end position="2067"/>
    </location>
</feature>
<dbReference type="InterPro" id="IPR035927">
    <property type="entry name" value="DUSP-like_sf"/>
</dbReference>
<feature type="domain" description="DUSP" evidence="10">
    <location>
        <begin position="787"/>
        <end position="913"/>
    </location>
</feature>
<feature type="compositionally biased region" description="Basic and acidic residues" evidence="8">
    <location>
        <begin position="147"/>
        <end position="158"/>
    </location>
</feature>
<feature type="region of interest" description="Disordered" evidence="8">
    <location>
        <begin position="1961"/>
        <end position="2004"/>
    </location>
</feature>
<dbReference type="PANTHER" id="PTHR21646:SF24">
    <property type="entry name" value="UBIQUITIN CARBOXYL-TERMINAL HYDROLASE"/>
    <property type="match status" value="1"/>
</dbReference>
<feature type="compositionally biased region" description="Basic and acidic residues" evidence="8">
    <location>
        <begin position="522"/>
        <end position="532"/>
    </location>
</feature>
<feature type="region of interest" description="Disordered" evidence="8">
    <location>
        <begin position="1509"/>
        <end position="1576"/>
    </location>
</feature>
<feature type="compositionally biased region" description="Basic residues" evidence="8">
    <location>
        <begin position="1123"/>
        <end position="1132"/>
    </location>
</feature>
<feature type="compositionally biased region" description="Basic and acidic residues" evidence="8">
    <location>
        <begin position="547"/>
        <end position="556"/>
    </location>
</feature>
<sequence length="2150" mass="235378">MDPQSVAFQPRDDLWRFQSEMLRVQESQAELADRVARLERKQEDDSRLKNVWGTSSPFPSVLGGTPQQVPLQQPTAEHFSNFDDHSSNLIGNLQLDDDEVPRRVGVTSRANSVRFDETANHGHWAHASRSSLDLIPRTGSGLGGHAMSERSYSHKSDGRQSSAGQSVHSMASGRANSLTSFGPTTPQDAPGLAPGLFILGSVPAIIRCWLNTNFKHDTLLYAAVCSGSYVSYLDLHLIQRLGFQDQVVLDDDGVRKIKLSVYLPEAVPVSASTRSSSSAPQLPSVGVNFTVIQEHNPDANPKAIQIFLGSDMLRAHNADLLFSSSQLTLYDEDHGKLQVPLVRPEDECAFKSLHVSNQCRAPSTEQHQKSPISVSAQRHAMSEGSATSAAHDTFLSTDKSTDTGTAPNSDDGGSSGRASLEQRPRLSLSLSSRSENKSAQEPASGNGAPRSAAPSAIWSNWRRDQAEKAGTGSLDWASVGKTTGSNPSYQRRDTGIKVLKPSKPARSMSASNSSPATGQSRFFDDGKRRSETETSSSPAPPQAKRTASAEKAKENHPPSTKPRSANPSVRKLVTSRASRQATNFKTASTNNKKRKIVAPAKDSPAPRDDTHSPNVGSAGVGSPRSSSPQPSASPPRYLPPHLHDEVLVDASDSGSQFPRDYSNGASSPSEAYANLSLDSRDGSSTTAAVDLDRTRTAEQLYTSRPTPRASSPAKRSHSDMDDKTGTNTTSRTTEATKPTLPGASQRSARATSVDMADTPNSASSEADGVVSGSSPTTTEATPQTDLPSIDEQVTRVMGMMTSEPLVDRQEGYIISERWLERVWARTSENVSRPQDFSKEATQGPVGPVDNSHLVDTELLQEDLADQRGEDFIPLNKAATLGQDFEVLPRKAWELVLSWYGLKKGTPIIRRYAHNTVPGQVNEDISYELHPPIITIRKVRKTAIPADNSKLAEKIVASRYESFVTFLEAAKKAAGIDLNNKVRIWRILSTAPTDNPQTSQPSGILTPDASPRNGSPVAPTGVQRPSLVMDVASFNGLAYGTERELVTGKDENANETYNESLTLADAGLTQDQVIVLEEHDEKGEYISDANKEASRSKASTLVSKGLQSNTTSGRNTPTSSPMTRGRKQNGKVRGHVGLTNLGNTCYMNSALQCLRSVEELSMYFLNNKWKEEVNVDNPIGHKGVIAKSYAALLSAIYSLDNNSSVSPKDFKQKLGRANSLFSGYGQQDSQEFVSWLVDALHEDLNRIHKKPYRENPDSEDDTYRDPEAVKKLGEIYRENHRARNNSVAMDLFSGFYKNTMVCPDCEKVSITFDPYSQLTLQLPIEQTWTHTITYVPLRGKPYQLEVDIDKNATIKTLKEFVGKRGGGVPANRIMASELYSHKFYRHLDDALTVSESNIGARDDIYFYELDMAPSNWPAPKKKGSKYKTILSQSSDEDIPDTASPLHDRIVVPIFHRSPSVSAYRSSSTGMALWPSFIVLTREEARDYDAIFRKVLARVAQMTTRKILSELSGSDHSQSGSDVVLTTEEDASPNDPQVKDDSVEGEDMVEVTMTDAKDSPTAQAEDPNQIPEVLRPGSFIHPEFRQLFEMKHTRKGNEIVTTGWSTLDHNRACEPISKRIRVPSSREESVQSSAGGSEPTSSDEDEDASQSTIVDAEAAVEPANVSSDEEMQSVEPETTEFARPGRHNKKKSKKARKHERKLERKNKHNKNFKNRKAGRVPEQPNYPDDPDDEADDRLIRMGEGIVLDWTSDAIDALFGGTSEDDARGMDVIKSIEVLDDPEIREKKAKRAARRKNGINLDECFTESSKSEVLSEDNAWYCSRCKELRRATKTLEIWTVPDILIIHLKRFSGHRTFRDKIEDLVDFPVEGLDLSGKVGFPEGKDLIYDLFAVDNHYGGLGGGHYTATAQNFFDKQWYDYNDSIVSRCESGRKAVTRAAYLLFYRRRSPVPLGPPELQKVVTADVSNPDSDDENNTDADDQQTRSRSPAGNGLRLGDSSRNGSSSAGAVGAGAAVLRGDGYQRSAAGNRPKNGAAAVNLSDDDDEDLPPYADEDEGYAEDSYNTNPWAAGESDRPMWSFNALSENTIRNDNDSDTGGVASDTGAASTGDGMELSDRLLEDFGDEEPIKGAWGGVGTPVTQQEDEVAEIRLTGD</sequence>
<dbReference type="PROSITE" id="PS51283">
    <property type="entry name" value="DUSP"/>
    <property type="match status" value="1"/>
</dbReference>
<feature type="region of interest" description="Disordered" evidence="8">
    <location>
        <begin position="42"/>
        <end position="67"/>
    </location>
</feature>
<dbReference type="PANTHER" id="PTHR21646">
    <property type="entry name" value="UBIQUITIN CARBOXYL-TERMINAL HYDROLASE"/>
    <property type="match status" value="1"/>
</dbReference>
<feature type="compositionally biased region" description="Low complexity" evidence="8">
    <location>
        <begin position="1989"/>
        <end position="2004"/>
    </location>
</feature>
<feature type="compositionally biased region" description="Low complexity" evidence="8">
    <location>
        <begin position="419"/>
        <end position="433"/>
    </location>
</feature>
<name>A0A9Q9DTL3_CURCL</name>
<feature type="compositionally biased region" description="Polar residues" evidence="8">
    <location>
        <begin position="1095"/>
        <end position="1121"/>
    </location>
</feature>
<dbReference type="Gene3D" id="3.90.70.10">
    <property type="entry name" value="Cysteine proteinases"/>
    <property type="match status" value="2"/>
</dbReference>
<reference evidence="11" key="1">
    <citation type="submission" date="2021-12" db="EMBL/GenBank/DDBJ databases">
        <title>Curvularia clavata genome.</title>
        <authorList>
            <person name="Cao Y."/>
        </authorList>
    </citation>
    <scope>NUCLEOTIDE SEQUENCE</scope>
    <source>
        <strain evidence="11">Yc1106</strain>
    </source>
</reference>
<feature type="compositionally biased region" description="Polar residues" evidence="8">
    <location>
        <begin position="725"/>
        <end position="750"/>
    </location>
</feature>
<dbReference type="Gene3D" id="3.30.2230.10">
    <property type="entry name" value="DUSP-like"/>
    <property type="match status" value="1"/>
</dbReference>
<protein>
    <recommendedName>
        <fullName evidence="3">ubiquitinyl hydrolase 1</fullName>
        <ecNumber evidence="3">3.4.19.12</ecNumber>
    </recommendedName>
</protein>
<dbReference type="SUPFAM" id="SSF54001">
    <property type="entry name" value="Cysteine proteinases"/>
    <property type="match status" value="1"/>
</dbReference>
<dbReference type="Proteomes" id="UP001056012">
    <property type="component" value="Chromosome 3"/>
</dbReference>
<evidence type="ECO:0000256" key="2">
    <source>
        <dbReference type="ARBA" id="ARBA00009085"/>
    </source>
</evidence>
<feature type="compositionally biased region" description="Polar residues" evidence="8">
    <location>
        <begin position="359"/>
        <end position="376"/>
    </location>
</feature>
<comment type="similarity">
    <text evidence="2">Belongs to the peptidase C19 family.</text>
</comment>
<evidence type="ECO:0000313" key="12">
    <source>
        <dbReference type="Proteomes" id="UP001056012"/>
    </source>
</evidence>
<feature type="region of interest" description="Disordered" evidence="8">
    <location>
        <begin position="990"/>
        <end position="1021"/>
    </location>
</feature>
<feature type="region of interest" description="Disordered" evidence="8">
    <location>
        <begin position="359"/>
        <end position="789"/>
    </location>
</feature>
<dbReference type="OrthoDB" id="952271at2759"/>
<evidence type="ECO:0000259" key="9">
    <source>
        <dbReference type="PROSITE" id="PS50235"/>
    </source>
</evidence>
<feature type="compositionally biased region" description="Polar residues" evidence="8">
    <location>
        <begin position="508"/>
        <end position="520"/>
    </location>
</feature>
<evidence type="ECO:0000256" key="5">
    <source>
        <dbReference type="ARBA" id="ARBA00022786"/>
    </source>
</evidence>
<feature type="compositionally biased region" description="Polar residues" evidence="8">
    <location>
        <begin position="384"/>
        <end position="412"/>
    </location>
</feature>
<feature type="compositionally biased region" description="Polar residues" evidence="8">
    <location>
        <begin position="771"/>
        <end position="786"/>
    </location>
</feature>
<dbReference type="EMBL" id="CP089276">
    <property type="protein sequence ID" value="USP77904.1"/>
    <property type="molecule type" value="Genomic_DNA"/>
</dbReference>
<dbReference type="Pfam" id="PF00443">
    <property type="entry name" value="UCH"/>
    <property type="match status" value="1"/>
</dbReference>
<feature type="region of interest" description="Disordered" evidence="8">
    <location>
        <begin position="1613"/>
        <end position="1733"/>
    </location>
</feature>
<dbReference type="InterPro" id="IPR006615">
    <property type="entry name" value="Pept_C19_DUSP"/>
</dbReference>
<gene>
    <name evidence="11" type="ORF">yc1106_05178</name>
</gene>
<dbReference type="VEuPathDB" id="FungiDB:yc1106_05178"/>
<keyword evidence="12" id="KW-1185">Reference proteome</keyword>
<evidence type="ECO:0000313" key="11">
    <source>
        <dbReference type="EMBL" id="USP77904.1"/>
    </source>
</evidence>
<dbReference type="InterPro" id="IPR018200">
    <property type="entry name" value="USP_CS"/>
</dbReference>
<dbReference type="GO" id="GO:0006508">
    <property type="term" value="P:proteolysis"/>
    <property type="evidence" value="ECO:0007669"/>
    <property type="project" value="UniProtKB-KW"/>
</dbReference>
<evidence type="ECO:0000256" key="1">
    <source>
        <dbReference type="ARBA" id="ARBA00000707"/>
    </source>
</evidence>
<evidence type="ECO:0000256" key="8">
    <source>
        <dbReference type="SAM" id="MobiDB-lite"/>
    </source>
</evidence>
<feature type="compositionally biased region" description="Polar residues" evidence="8">
    <location>
        <begin position="480"/>
        <end position="489"/>
    </location>
</feature>
<evidence type="ECO:0000256" key="4">
    <source>
        <dbReference type="ARBA" id="ARBA00022670"/>
    </source>
</evidence>
<dbReference type="Pfam" id="PF06337">
    <property type="entry name" value="DUSP"/>
    <property type="match status" value="1"/>
</dbReference>
<feature type="region of interest" description="Disordered" evidence="8">
    <location>
        <begin position="2085"/>
        <end position="2108"/>
    </location>
</feature>
<dbReference type="PROSITE" id="PS50235">
    <property type="entry name" value="USP_3"/>
    <property type="match status" value="1"/>
</dbReference>
<dbReference type="EC" id="3.4.19.12" evidence="3"/>
<evidence type="ECO:0000259" key="10">
    <source>
        <dbReference type="PROSITE" id="PS51283"/>
    </source>
</evidence>
<feature type="region of interest" description="Disordered" evidence="8">
    <location>
        <begin position="1086"/>
        <end position="1132"/>
    </location>
</feature>
<accession>A0A9Q9DTL3</accession>
<feature type="compositionally biased region" description="Acidic residues" evidence="8">
    <location>
        <begin position="1966"/>
        <end position="1977"/>
    </location>
</feature>
<evidence type="ECO:0000256" key="7">
    <source>
        <dbReference type="ARBA" id="ARBA00022807"/>
    </source>
</evidence>
<feature type="compositionally biased region" description="Polar residues" evidence="8">
    <location>
        <begin position="557"/>
        <end position="567"/>
    </location>
</feature>
<dbReference type="SUPFAM" id="SSF143791">
    <property type="entry name" value="DUSP-like"/>
    <property type="match status" value="1"/>
</dbReference>
<proteinExistence type="inferred from homology"/>
<dbReference type="InterPro" id="IPR038765">
    <property type="entry name" value="Papain-like_cys_pep_sf"/>
</dbReference>
<feature type="compositionally biased region" description="Acidic residues" evidence="8">
    <location>
        <begin position="2037"/>
        <end position="2055"/>
    </location>
</feature>
<keyword evidence="7" id="KW-0788">Thiol protease</keyword>